<protein>
    <recommendedName>
        <fullName evidence="3">YviE</fullName>
    </recommendedName>
</protein>
<name>A0A1M5SFC3_9BACI</name>
<dbReference type="Pfam" id="PF20074">
    <property type="entry name" value="DUF6470"/>
    <property type="match status" value="1"/>
</dbReference>
<keyword evidence="2" id="KW-1185">Reference proteome</keyword>
<sequence>MNIPQLKMTSQMAQIELQQTKPKQTIRQPKADISIQQPKAEVSMRTTPSKLTIDQTKAFADANLMSIFQRNDQFAREGKQAVLEGIERRAQQGTELMKIEQKGNPLISQAKMNAYTPMKRLGIAFIPSPFSVKIDYKPAELHIDVQAKKPNIKVQTNSPEHHYVPGDVLTKMKQYQDLQIEVVYPEDKVL</sequence>
<evidence type="ECO:0000313" key="2">
    <source>
        <dbReference type="Proteomes" id="UP000184079"/>
    </source>
</evidence>
<dbReference type="EMBL" id="FQXD01000006">
    <property type="protein sequence ID" value="SHH37181.1"/>
    <property type="molecule type" value="Genomic_DNA"/>
</dbReference>
<dbReference type="OrthoDB" id="2112831at2"/>
<reference evidence="2" key="1">
    <citation type="submission" date="2016-11" db="EMBL/GenBank/DDBJ databases">
        <authorList>
            <person name="Varghese N."/>
            <person name="Submissions S."/>
        </authorList>
    </citation>
    <scope>NUCLEOTIDE SEQUENCE [LARGE SCALE GENOMIC DNA]</scope>
    <source>
        <strain evidence="2">CGMCC 1.6496</strain>
    </source>
</reference>
<dbReference type="RefSeq" id="WP_073007612.1">
    <property type="nucleotide sequence ID" value="NZ_FQXD01000006.1"/>
</dbReference>
<evidence type="ECO:0000313" key="1">
    <source>
        <dbReference type="EMBL" id="SHH37181.1"/>
    </source>
</evidence>
<organism evidence="1 2">
    <name type="scientific">Virgibacillus chiguensis</name>
    <dbReference type="NCBI Taxonomy" id="411959"/>
    <lineage>
        <taxon>Bacteria</taxon>
        <taxon>Bacillati</taxon>
        <taxon>Bacillota</taxon>
        <taxon>Bacilli</taxon>
        <taxon>Bacillales</taxon>
        <taxon>Bacillaceae</taxon>
        <taxon>Virgibacillus</taxon>
    </lineage>
</organism>
<evidence type="ECO:0008006" key="3">
    <source>
        <dbReference type="Google" id="ProtNLM"/>
    </source>
</evidence>
<dbReference type="AlphaFoldDB" id="A0A1M5SFC3"/>
<gene>
    <name evidence="1" type="ORF">SAMN05421807_106160</name>
</gene>
<accession>A0A1M5SFC3</accession>
<dbReference type="InterPro" id="IPR045527">
    <property type="entry name" value="DUF6470"/>
</dbReference>
<dbReference type="Proteomes" id="UP000184079">
    <property type="component" value="Unassembled WGS sequence"/>
</dbReference>
<proteinExistence type="predicted"/>